<dbReference type="InParanoid" id="H2XNM2"/>
<accession>H2XNM2</accession>
<dbReference type="Proteomes" id="UP000008144">
    <property type="component" value="Unassembled WGS sequence"/>
</dbReference>
<reference evidence="6" key="1">
    <citation type="journal article" date="2002" name="Science">
        <title>The draft genome of Ciona intestinalis: insights into chordate and vertebrate origins.</title>
        <authorList>
            <person name="Dehal P."/>
            <person name="Satou Y."/>
            <person name="Campbell R.K."/>
            <person name="Chapman J."/>
            <person name="Degnan B."/>
            <person name="De Tomaso A."/>
            <person name="Davidson B."/>
            <person name="Di Gregorio A."/>
            <person name="Gelpke M."/>
            <person name="Goodstein D.M."/>
            <person name="Harafuji N."/>
            <person name="Hastings K.E."/>
            <person name="Ho I."/>
            <person name="Hotta K."/>
            <person name="Huang W."/>
            <person name="Kawashima T."/>
            <person name="Lemaire P."/>
            <person name="Martinez D."/>
            <person name="Meinertzhagen I.A."/>
            <person name="Necula S."/>
            <person name="Nonaka M."/>
            <person name="Putnam N."/>
            <person name="Rash S."/>
            <person name="Saiga H."/>
            <person name="Satake M."/>
            <person name="Terry A."/>
            <person name="Yamada L."/>
            <person name="Wang H.G."/>
            <person name="Awazu S."/>
            <person name="Azumi K."/>
            <person name="Boore J."/>
            <person name="Branno M."/>
            <person name="Chin-Bow S."/>
            <person name="DeSantis R."/>
            <person name="Doyle S."/>
            <person name="Francino P."/>
            <person name="Keys D.N."/>
            <person name="Haga S."/>
            <person name="Hayashi H."/>
            <person name="Hino K."/>
            <person name="Imai K.S."/>
            <person name="Inaba K."/>
            <person name="Kano S."/>
            <person name="Kobayashi K."/>
            <person name="Kobayashi M."/>
            <person name="Lee B.I."/>
            <person name="Makabe K.W."/>
            <person name="Manohar C."/>
            <person name="Matassi G."/>
            <person name="Medina M."/>
            <person name="Mochizuki Y."/>
            <person name="Mount S."/>
            <person name="Morishita T."/>
            <person name="Miura S."/>
            <person name="Nakayama A."/>
            <person name="Nishizaka S."/>
            <person name="Nomoto H."/>
            <person name="Ohta F."/>
            <person name="Oishi K."/>
            <person name="Rigoutsos I."/>
            <person name="Sano M."/>
            <person name="Sasaki A."/>
            <person name="Sasakura Y."/>
            <person name="Shoguchi E."/>
            <person name="Shin-i T."/>
            <person name="Spagnuolo A."/>
            <person name="Stainier D."/>
            <person name="Suzuki M.M."/>
            <person name="Tassy O."/>
            <person name="Takatori N."/>
            <person name="Tokuoka M."/>
            <person name="Yagi K."/>
            <person name="Yoshizaki F."/>
            <person name="Wada S."/>
            <person name="Zhang C."/>
            <person name="Hyatt P.D."/>
            <person name="Larimer F."/>
            <person name="Detter C."/>
            <person name="Doggett N."/>
            <person name="Glavina T."/>
            <person name="Hawkins T."/>
            <person name="Richardson P."/>
            <person name="Lucas S."/>
            <person name="Kohara Y."/>
            <person name="Levine M."/>
            <person name="Satoh N."/>
            <person name="Rokhsar D.S."/>
        </authorList>
    </citation>
    <scope>NUCLEOTIDE SEQUENCE [LARGE SCALE GENOMIC DNA]</scope>
</reference>
<dbReference type="AlphaFoldDB" id="H2XNM2"/>
<dbReference type="GeneTree" id="ENSGT00390000001994"/>
<reference evidence="5" key="3">
    <citation type="submission" date="2025-09" db="UniProtKB">
        <authorList>
            <consortium name="Ensembl"/>
        </authorList>
    </citation>
    <scope>IDENTIFICATION</scope>
</reference>
<dbReference type="STRING" id="7719.ENSCINP00000031255"/>
<dbReference type="Pfam" id="PF00733">
    <property type="entry name" value="Asn_synthase"/>
    <property type="match status" value="1"/>
</dbReference>
<evidence type="ECO:0000313" key="5">
    <source>
        <dbReference type="Ensembl" id="ENSCINP00000031255.1"/>
    </source>
</evidence>
<comment type="pathway">
    <text evidence="1">Amino-acid biosynthesis; L-asparagine biosynthesis; L-asparagine from L-aspartate (L-Gln route): step 1/1.</text>
</comment>
<reference evidence="5" key="2">
    <citation type="submission" date="2025-08" db="UniProtKB">
        <authorList>
            <consortium name="Ensembl"/>
        </authorList>
    </citation>
    <scope>IDENTIFICATION</scope>
</reference>
<dbReference type="CDD" id="cd01991">
    <property type="entry name" value="Asn_synthase_B_C"/>
    <property type="match status" value="1"/>
</dbReference>
<keyword evidence="2" id="KW-0547">Nucleotide-binding</keyword>
<keyword evidence="3" id="KW-0067">ATP-binding</keyword>
<dbReference type="PANTHER" id="PTHR11772">
    <property type="entry name" value="ASPARAGINE SYNTHETASE"/>
    <property type="match status" value="1"/>
</dbReference>
<organism evidence="5 6">
    <name type="scientific">Ciona intestinalis</name>
    <name type="common">Transparent sea squirt</name>
    <name type="synonym">Ascidia intestinalis</name>
    <dbReference type="NCBI Taxonomy" id="7719"/>
    <lineage>
        <taxon>Eukaryota</taxon>
        <taxon>Metazoa</taxon>
        <taxon>Chordata</taxon>
        <taxon>Tunicata</taxon>
        <taxon>Ascidiacea</taxon>
        <taxon>Phlebobranchia</taxon>
        <taxon>Cionidae</taxon>
        <taxon>Ciona</taxon>
    </lineage>
</organism>
<evidence type="ECO:0000256" key="3">
    <source>
        <dbReference type="ARBA" id="ARBA00022840"/>
    </source>
</evidence>
<proteinExistence type="predicted"/>
<keyword evidence="6" id="KW-1185">Reference proteome</keyword>
<dbReference type="InterPro" id="IPR050795">
    <property type="entry name" value="Asn_Synthetase"/>
</dbReference>
<dbReference type="GO" id="GO:0006529">
    <property type="term" value="P:asparagine biosynthetic process"/>
    <property type="evidence" value="ECO:0007669"/>
    <property type="project" value="InterPro"/>
</dbReference>
<dbReference type="HOGENOM" id="CLU_1685952_0_0_1"/>
<evidence type="ECO:0000256" key="1">
    <source>
        <dbReference type="ARBA" id="ARBA00005187"/>
    </source>
</evidence>
<evidence type="ECO:0000313" key="6">
    <source>
        <dbReference type="Proteomes" id="UP000008144"/>
    </source>
</evidence>
<dbReference type="InterPro" id="IPR001962">
    <property type="entry name" value="Asn_synthase"/>
</dbReference>
<evidence type="ECO:0000259" key="4">
    <source>
        <dbReference type="Pfam" id="PF00733"/>
    </source>
</evidence>
<dbReference type="GO" id="GO:0004066">
    <property type="term" value="F:asparagine synthase (glutamine-hydrolyzing) activity"/>
    <property type="evidence" value="ECO:0007669"/>
    <property type="project" value="InterPro"/>
</dbReference>
<dbReference type="Ensembl" id="ENSCINT00000030490.1">
    <property type="protein sequence ID" value="ENSCINP00000031255.1"/>
    <property type="gene ID" value="ENSCING00000025084.1"/>
</dbReference>
<evidence type="ECO:0000256" key="2">
    <source>
        <dbReference type="ARBA" id="ARBA00022741"/>
    </source>
</evidence>
<feature type="domain" description="Asparagine synthetase" evidence="4">
    <location>
        <begin position="3"/>
        <end position="149"/>
    </location>
</feature>
<dbReference type="PANTHER" id="PTHR11772:SF23">
    <property type="entry name" value="ASPARAGINE SYNTHETASE [GLUTAMINE-HYDROLYZING]"/>
    <property type="match status" value="1"/>
</dbReference>
<sequence>MQLYLYDVLRIDRCTAAHGLEIRAPFLDHACTSYYLSWPADLRAPKNGIEKHLIRAAFEGTNLLPANILWRQKVGFSDGVATLARPWYHFLQEDISKQVSDECLADASTTYPHNTPRSKEEFYYRQIFENKFGSHLSYLTEYQRKPNWACKVNGWL</sequence>
<dbReference type="SUPFAM" id="SSF52402">
    <property type="entry name" value="Adenine nucleotide alpha hydrolases-like"/>
    <property type="match status" value="1"/>
</dbReference>
<dbReference type="GO" id="GO:0005524">
    <property type="term" value="F:ATP binding"/>
    <property type="evidence" value="ECO:0007669"/>
    <property type="project" value="UniProtKB-KW"/>
</dbReference>
<dbReference type="Gene3D" id="3.40.50.620">
    <property type="entry name" value="HUPs"/>
    <property type="match status" value="1"/>
</dbReference>
<name>H2XNM2_CIOIN</name>
<dbReference type="InterPro" id="IPR014729">
    <property type="entry name" value="Rossmann-like_a/b/a_fold"/>
</dbReference>
<protein>
    <recommendedName>
        <fullName evidence="4">Asparagine synthetase domain-containing protein</fullName>
    </recommendedName>
</protein>